<name>A0A926E354_9FIRM</name>
<protein>
    <submittedName>
        <fullName evidence="4">Spore germination protein</fullName>
    </submittedName>
</protein>
<evidence type="ECO:0000313" key="4">
    <source>
        <dbReference type="EMBL" id="MBC8559254.1"/>
    </source>
</evidence>
<evidence type="ECO:0000256" key="2">
    <source>
        <dbReference type="ARBA" id="ARBA00023136"/>
    </source>
</evidence>
<evidence type="ECO:0000313" key="5">
    <source>
        <dbReference type="Proteomes" id="UP000610760"/>
    </source>
</evidence>
<feature type="transmembrane region" description="Helical" evidence="3">
    <location>
        <begin position="82"/>
        <end position="103"/>
    </location>
</feature>
<evidence type="ECO:0000256" key="3">
    <source>
        <dbReference type="SAM" id="Phobius"/>
    </source>
</evidence>
<feature type="transmembrane region" description="Helical" evidence="3">
    <location>
        <begin position="272"/>
        <end position="294"/>
    </location>
</feature>
<evidence type="ECO:0000256" key="1">
    <source>
        <dbReference type="ARBA" id="ARBA00005278"/>
    </source>
</evidence>
<dbReference type="PANTHER" id="PTHR22550">
    <property type="entry name" value="SPORE GERMINATION PROTEIN"/>
    <property type="match status" value="1"/>
</dbReference>
<keyword evidence="3" id="KW-0812">Transmembrane</keyword>
<dbReference type="Proteomes" id="UP000610760">
    <property type="component" value="Unassembled WGS sequence"/>
</dbReference>
<dbReference type="PANTHER" id="PTHR22550:SF5">
    <property type="entry name" value="LEUCINE ZIPPER PROTEIN 4"/>
    <property type="match status" value="1"/>
</dbReference>
<feature type="transmembrane region" description="Helical" evidence="3">
    <location>
        <begin position="21"/>
        <end position="42"/>
    </location>
</feature>
<sequence>MRARLQNTADFIVRDLFINDIRVSLVMIEGMVSLAVLANLIVRPLLNEEFPKNTAPEDIYDFIEKQTVMAADMKDVFLFDEVFKMAMSGFVVIIIDGIARGIALGAQGFNFRSISEPSSEVNERGSREGFTEPIKINLTMVRRRIKSDKLKFESFQLGEQSKTDACLIYKTDAVSEELLREIRRRLGEIKLDVVLDTGYLQPFLEGKALSLFSEVGVTERPDTLVAKILEGRVAIMLDGTPYALIVPYLFSENFQSFDDYAHRPYFATFIRLLKYFSFLFTIYLPGLYVALATFHPEALPHALLFNIASAEETTPFPLMLSALIIHFIYEIMREAGLRLPRPVGHAVGIVGALVIGDAAVTAGLIGSPMVMVVALTAISSFVVPSLYEPVAVLRFLFIVIGGLTGLYGMTIASAVLLCNACRLNNLGVPFTSPITPFSPKAMRDVFIRSSWKVLQKGTHTVQNLRGSRLGK</sequence>
<comment type="similarity">
    <text evidence="1">Belongs to the GerABKA family.</text>
</comment>
<keyword evidence="5" id="KW-1185">Reference proteome</keyword>
<feature type="transmembrane region" description="Helical" evidence="3">
    <location>
        <begin position="343"/>
        <end position="363"/>
    </location>
</feature>
<proteinExistence type="inferred from homology"/>
<reference evidence="4" key="1">
    <citation type="submission" date="2020-08" db="EMBL/GenBank/DDBJ databases">
        <title>Genome public.</title>
        <authorList>
            <person name="Liu C."/>
            <person name="Sun Q."/>
        </authorList>
    </citation>
    <scope>NUCLEOTIDE SEQUENCE</scope>
    <source>
        <strain evidence="4">NSJ-33</strain>
    </source>
</reference>
<keyword evidence="2 3" id="KW-0472">Membrane</keyword>
<keyword evidence="3" id="KW-1133">Transmembrane helix</keyword>
<dbReference type="InterPro" id="IPR004995">
    <property type="entry name" value="Spore_Ger"/>
</dbReference>
<dbReference type="GO" id="GO:0016020">
    <property type="term" value="C:membrane"/>
    <property type="evidence" value="ECO:0007669"/>
    <property type="project" value="InterPro"/>
</dbReference>
<gene>
    <name evidence="4" type="ORF">H8710_04130</name>
</gene>
<dbReference type="Pfam" id="PF03323">
    <property type="entry name" value="GerA"/>
    <property type="match status" value="1"/>
</dbReference>
<dbReference type="InterPro" id="IPR050768">
    <property type="entry name" value="UPF0353/GerABKA_families"/>
</dbReference>
<dbReference type="AlphaFoldDB" id="A0A926E354"/>
<comment type="caution">
    <text evidence="4">The sequence shown here is derived from an EMBL/GenBank/DDBJ whole genome shotgun (WGS) entry which is preliminary data.</text>
</comment>
<feature type="transmembrane region" description="Helical" evidence="3">
    <location>
        <begin position="394"/>
        <end position="417"/>
    </location>
</feature>
<dbReference type="EMBL" id="JACRSV010000001">
    <property type="protein sequence ID" value="MBC8559254.1"/>
    <property type="molecule type" value="Genomic_DNA"/>
</dbReference>
<dbReference type="GO" id="GO:0009847">
    <property type="term" value="P:spore germination"/>
    <property type="evidence" value="ECO:0007669"/>
    <property type="project" value="InterPro"/>
</dbReference>
<organism evidence="4 5">
    <name type="scientific">Fumia xinanensis</name>
    <dbReference type="NCBI Taxonomy" id="2763659"/>
    <lineage>
        <taxon>Bacteria</taxon>
        <taxon>Bacillati</taxon>
        <taxon>Bacillota</taxon>
        <taxon>Clostridia</taxon>
        <taxon>Eubacteriales</taxon>
        <taxon>Oscillospiraceae</taxon>
        <taxon>Fumia</taxon>
    </lineage>
</organism>
<dbReference type="PIRSF" id="PIRSF005690">
    <property type="entry name" value="GerBA"/>
    <property type="match status" value="1"/>
</dbReference>
<feature type="transmembrane region" description="Helical" evidence="3">
    <location>
        <begin position="314"/>
        <end position="331"/>
    </location>
</feature>
<accession>A0A926E354</accession>